<dbReference type="RefSeq" id="WP_066480788.1">
    <property type="nucleotide sequence ID" value="NZ_BCNT01000013.1"/>
</dbReference>
<dbReference type="Pfam" id="PF07995">
    <property type="entry name" value="GSDH"/>
    <property type="match status" value="1"/>
</dbReference>
<keyword evidence="3" id="KW-1185">Reference proteome</keyword>
<gene>
    <name evidence="2" type="ORF">ACFSW6_21275</name>
</gene>
<dbReference type="EC" id="1.1.5.-" evidence="2"/>
<dbReference type="InterPro" id="IPR011041">
    <property type="entry name" value="Quinoprot_gluc/sorb_DH_b-prop"/>
</dbReference>
<dbReference type="InterPro" id="IPR011042">
    <property type="entry name" value="6-blade_b-propeller_TolB-like"/>
</dbReference>
<reference evidence="3" key="1">
    <citation type="journal article" date="2019" name="Int. J. Syst. Evol. Microbiol.">
        <title>The Global Catalogue of Microorganisms (GCM) 10K type strain sequencing project: providing services to taxonomists for standard genome sequencing and annotation.</title>
        <authorList>
            <consortium name="The Broad Institute Genomics Platform"/>
            <consortium name="The Broad Institute Genome Sequencing Center for Infectious Disease"/>
            <person name="Wu L."/>
            <person name="Ma J."/>
        </authorList>
    </citation>
    <scope>NUCLEOTIDE SEQUENCE [LARGE SCALE GENOMIC DNA]</scope>
    <source>
        <strain evidence="3">TISTR 1906</strain>
    </source>
</reference>
<proteinExistence type="predicted"/>
<dbReference type="GO" id="GO:0016491">
    <property type="term" value="F:oxidoreductase activity"/>
    <property type="evidence" value="ECO:0007669"/>
    <property type="project" value="UniProtKB-KW"/>
</dbReference>
<organism evidence="2 3">
    <name type="scientific">Comamonas terrae</name>
    <dbReference type="NCBI Taxonomy" id="673548"/>
    <lineage>
        <taxon>Bacteria</taxon>
        <taxon>Pseudomonadati</taxon>
        <taxon>Pseudomonadota</taxon>
        <taxon>Betaproteobacteria</taxon>
        <taxon>Burkholderiales</taxon>
        <taxon>Comamonadaceae</taxon>
        <taxon>Comamonas</taxon>
    </lineage>
</organism>
<protein>
    <submittedName>
        <fullName evidence="2">PQQ-dependent sugar dehydrogenase</fullName>
        <ecNumber evidence="2">1.1.5.-</ecNumber>
    </submittedName>
</protein>
<dbReference type="InterPro" id="IPR012938">
    <property type="entry name" value="Glc/Sorbosone_DH"/>
</dbReference>
<accession>A0ABW5USL3</accession>
<dbReference type="SUPFAM" id="SSF50952">
    <property type="entry name" value="Soluble quinoprotein glucose dehydrogenase"/>
    <property type="match status" value="1"/>
</dbReference>
<dbReference type="PANTHER" id="PTHR19328">
    <property type="entry name" value="HEDGEHOG-INTERACTING PROTEIN"/>
    <property type="match status" value="1"/>
</dbReference>
<evidence type="ECO:0000313" key="3">
    <source>
        <dbReference type="Proteomes" id="UP001597463"/>
    </source>
</evidence>
<dbReference type="Gene3D" id="2.120.10.30">
    <property type="entry name" value="TolB, C-terminal domain"/>
    <property type="match status" value="1"/>
</dbReference>
<feature type="domain" description="Glucose/Sorbosone dehydrogenase" evidence="1">
    <location>
        <begin position="48"/>
        <end position="387"/>
    </location>
</feature>
<dbReference type="PANTHER" id="PTHR19328:SF75">
    <property type="entry name" value="ALDOSE SUGAR DEHYDROGENASE YLII"/>
    <property type="match status" value="1"/>
</dbReference>
<comment type="caution">
    <text evidence="2">The sequence shown here is derived from an EMBL/GenBank/DDBJ whole genome shotgun (WGS) entry which is preliminary data.</text>
</comment>
<dbReference type="Proteomes" id="UP001597463">
    <property type="component" value="Unassembled WGS sequence"/>
</dbReference>
<dbReference type="EMBL" id="JBHUMV010000012">
    <property type="protein sequence ID" value="MFD2756612.1"/>
    <property type="molecule type" value="Genomic_DNA"/>
</dbReference>
<sequence length="392" mass="42498">MPLFAASACRRVPARTQAMLATALATLPSPAIPAPQVELSAQPIAQGLEHPWALAFLPDGRYLVTERPGRMRVVERDGRLGRPIEGLPAVGAAGQGGLLDLVLDSDFAHSRMLYFCFSEPGRGADAGKNSTALASARLSADASRLEQVKIVFSQRPKYASNLHFGCRIVERKVKGQSDGSLFLTLGERFSHKEQAQDLQSHLGKIVRINKDGSVPGDNPFAGRSDALPEIWSYGHRNSQGAALDAEGTLWMHEHGPQGGDEVNRPEPGRNYGWPVITYGENYGGGKIGDGITQKAGMEQPLHYWVPSIAPSGMAFVTSERYGAQWKGSLIVGALKAQRLERLTVEGGRITGTEPVLPRLGRRVRDVRQGPDGWLYVLTDEASGQLLRIVRTP</sequence>
<name>A0ABW5USL3_9BURK</name>
<keyword evidence="2" id="KW-0560">Oxidoreductase</keyword>
<evidence type="ECO:0000313" key="2">
    <source>
        <dbReference type="EMBL" id="MFD2756612.1"/>
    </source>
</evidence>
<evidence type="ECO:0000259" key="1">
    <source>
        <dbReference type="Pfam" id="PF07995"/>
    </source>
</evidence>